<feature type="compositionally biased region" description="Low complexity" evidence="1">
    <location>
        <begin position="1"/>
        <end position="14"/>
    </location>
</feature>
<feature type="region of interest" description="Disordered" evidence="1">
    <location>
        <begin position="384"/>
        <end position="435"/>
    </location>
</feature>
<feature type="transmembrane region" description="Helical" evidence="2">
    <location>
        <begin position="601"/>
        <end position="622"/>
    </location>
</feature>
<feature type="compositionally biased region" description="Gly residues" evidence="1">
    <location>
        <begin position="417"/>
        <end position="429"/>
    </location>
</feature>
<protein>
    <recommendedName>
        <fullName evidence="3">DUF1985 domain-containing protein</fullName>
    </recommendedName>
</protein>
<evidence type="ECO:0000259" key="3">
    <source>
        <dbReference type="Pfam" id="PF09331"/>
    </source>
</evidence>
<feature type="domain" description="DUF1985" evidence="3">
    <location>
        <begin position="178"/>
        <end position="303"/>
    </location>
</feature>
<sequence>MVKTRSSTSPSASSKAMNPKNKSKETMSEGSDSGESELSSKRKRNNVGSKKGKHADRPLKKMKQVIEEEDVEYDSDDLEIGVPDSIKLCLGFSMSILLFLNFVLMDLLVTEWEQYFKPESRVKGKMIFFPNTLENKVIANINAKLSPEQIRLFRKSCFGHLLDMKPILYQPQLIHNALLREVHQKNEKEMWFKFGCENFRFSLAEFAVITGLLCNGDNDMKKYAKRENAFVDKYFFEQQVTHGAVEQRFMFSEFKSDEYAVKMAILYLLTNGLICSPAVKKVSDELMNIVGLGEYDSFPWGKINDDDLVLTNEEEPVVEVEKAGDEMLVDNKCNVEEVLDVTNIENKNDGGSQPTFDIMCFITSQPGDEKGDDDKKEVVDDDHEMFKNGSNKLREDDNDGDDKGIGGDGVGAKEVKGGGNVGGSSGGVSAGESAVKEGKEVVSVNEKVADDEMIYEETKEFTGATEKLGDSQGTEDSITLSALEKINDIEETIAKVLHKEETNHYHQIFFLFTYRYERVTDMLPCTLSSYLALFVDFSLLLVVLLGKAEEDDEDVHVVEYSAEEKFCSCDIDLYNRREAILQIVSAVLQNRKLFDLNSQILDYRFIAPLMTLAVWVFFGFTVDGDEVARK</sequence>
<dbReference type="PANTHER" id="PTHR48449:SF1">
    <property type="entry name" value="DUF1985 DOMAIN-CONTAINING PROTEIN"/>
    <property type="match status" value="1"/>
</dbReference>
<evidence type="ECO:0000256" key="1">
    <source>
        <dbReference type="SAM" id="MobiDB-lite"/>
    </source>
</evidence>
<dbReference type="AlphaFoldDB" id="A0A7J6HTZ0"/>
<keyword evidence="2" id="KW-0812">Transmembrane</keyword>
<gene>
    <name evidence="4" type="ORF">G4B88_025340</name>
</gene>
<proteinExistence type="predicted"/>
<name>A0A7J6HTZ0_CANSA</name>
<dbReference type="EMBL" id="JAATIQ010000026">
    <property type="protein sequence ID" value="KAF4398361.1"/>
    <property type="molecule type" value="Genomic_DNA"/>
</dbReference>
<accession>A0A7J6HTZ0</accession>
<dbReference type="PANTHER" id="PTHR48449">
    <property type="entry name" value="DUF1985 DOMAIN-CONTAINING PROTEIN"/>
    <property type="match status" value="1"/>
</dbReference>
<evidence type="ECO:0000256" key="2">
    <source>
        <dbReference type="SAM" id="Phobius"/>
    </source>
</evidence>
<evidence type="ECO:0000313" key="4">
    <source>
        <dbReference type="EMBL" id="KAF4398361.1"/>
    </source>
</evidence>
<dbReference type="Pfam" id="PF09331">
    <property type="entry name" value="DUF1985"/>
    <property type="match status" value="1"/>
</dbReference>
<dbReference type="InterPro" id="IPR015410">
    <property type="entry name" value="DUF1985"/>
</dbReference>
<keyword evidence="2" id="KW-0472">Membrane</keyword>
<comment type="caution">
    <text evidence="4">The sequence shown here is derived from an EMBL/GenBank/DDBJ whole genome shotgun (WGS) entry which is preliminary data.</text>
</comment>
<feature type="compositionally biased region" description="Low complexity" evidence="1">
    <location>
        <begin position="28"/>
        <end position="37"/>
    </location>
</feature>
<keyword evidence="5" id="KW-1185">Reference proteome</keyword>
<organism evidence="4 5">
    <name type="scientific">Cannabis sativa</name>
    <name type="common">Hemp</name>
    <name type="synonym">Marijuana</name>
    <dbReference type="NCBI Taxonomy" id="3483"/>
    <lineage>
        <taxon>Eukaryota</taxon>
        <taxon>Viridiplantae</taxon>
        <taxon>Streptophyta</taxon>
        <taxon>Embryophyta</taxon>
        <taxon>Tracheophyta</taxon>
        <taxon>Spermatophyta</taxon>
        <taxon>Magnoliopsida</taxon>
        <taxon>eudicotyledons</taxon>
        <taxon>Gunneridae</taxon>
        <taxon>Pentapetalae</taxon>
        <taxon>rosids</taxon>
        <taxon>fabids</taxon>
        <taxon>Rosales</taxon>
        <taxon>Cannabaceae</taxon>
        <taxon>Cannabis</taxon>
    </lineage>
</organism>
<feature type="region of interest" description="Disordered" evidence="1">
    <location>
        <begin position="1"/>
        <end position="61"/>
    </location>
</feature>
<dbReference type="Proteomes" id="UP000583929">
    <property type="component" value="Unassembled WGS sequence"/>
</dbReference>
<feature type="compositionally biased region" description="Basic residues" evidence="1">
    <location>
        <begin position="41"/>
        <end position="54"/>
    </location>
</feature>
<keyword evidence="2" id="KW-1133">Transmembrane helix</keyword>
<reference evidence="4 5" key="1">
    <citation type="journal article" date="2020" name="bioRxiv">
        <title>Sequence and annotation of 42 cannabis genomes reveals extensive copy number variation in cannabinoid synthesis and pathogen resistance genes.</title>
        <authorList>
            <person name="Mckernan K.J."/>
            <person name="Helbert Y."/>
            <person name="Kane L.T."/>
            <person name="Ebling H."/>
            <person name="Zhang L."/>
            <person name="Liu B."/>
            <person name="Eaton Z."/>
            <person name="Mclaughlin S."/>
            <person name="Kingan S."/>
            <person name="Baybayan P."/>
            <person name="Concepcion G."/>
            <person name="Jordan M."/>
            <person name="Riva A."/>
            <person name="Barbazuk W."/>
            <person name="Harkins T."/>
        </authorList>
    </citation>
    <scope>NUCLEOTIDE SEQUENCE [LARGE SCALE GENOMIC DNA]</scope>
    <source>
        <strain evidence="5">cv. Jamaican Lion 4</strain>
        <tissue evidence="4">Leaf</tissue>
    </source>
</reference>
<evidence type="ECO:0000313" key="5">
    <source>
        <dbReference type="Proteomes" id="UP000583929"/>
    </source>
</evidence>
<feature type="compositionally biased region" description="Basic and acidic residues" evidence="1">
    <location>
        <begin position="401"/>
        <end position="416"/>
    </location>
</feature>